<comment type="caution">
    <text evidence="2">The sequence shown here is derived from an EMBL/GenBank/DDBJ whole genome shotgun (WGS) entry which is preliminary data.</text>
</comment>
<name>A0ABU3PT38_9ACTN</name>
<dbReference type="EMBL" id="JAVYII010000002">
    <property type="protein sequence ID" value="MDT9592363.1"/>
    <property type="molecule type" value="Genomic_DNA"/>
</dbReference>
<feature type="domain" description="Tetratrico peptide repeat group 5" evidence="1">
    <location>
        <begin position="45"/>
        <end position="146"/>
    </location>
</feature>
<dbReference type="Proteomes" id="UP001268542">
    <property type="component" value="Unassembled WGS sequence"/>
</dbReference>
<dbReference type="InterPro" id="IPR041656">
    <property type="entry name" value="TPR_5"/>
</dbReference>
<accession>A0ABU3PT38</accession>
<keyword evidence="3" id="KW-1185">Reference proteome</keyword>
<dbReference type="InterPro" id="IPR011990">
    <property type="entry name" value="TPR-like_helical_dom_sf"/>
</dbReference>
<evidence type="ECO:0000313" key="2">
    <source>
        <dbReference type="EMBL" id="MDT9592363.1"/>
    </source>
</evidence>
<dbReference type="SUPFAM" id="SSF48452">
    <property type="entry name" value="TPR-like"/>
    <property type="match status" value="1"/>
</dbReference>
<dbReference type="Pfam" id="PF12688">
    <property type="entry name" value="TPR_5"/>
    <property type="match status" value="1"/>
</dbReference>
<proteinExistence type="predicted"/>
<organism evidence="2 3">
    <name type="scientific">Nocardioides imazamoxiresistens</name>
    <dbReference type="NCBI Taxonomy" id="3231893"/>
    <lineage>
        <taxon>Bacteria</taxon>
        <taxon>Bacillati</taxon>
        <taxon>Actinomycetota</taxon>
        <taxon>Actinomycetes</taxon>
        <taxon>Propionibacteriales</taxon>
        <taxon>Nocardioidaceae</taxon>
        <taxon>Nocardioides</taxon>
    </lineage>
</organism>
<evidence type="ECO:0000259" key="1">
    <source>
        <dbReference type="Pfam" id="PF12688"/>
    </source>
</evidence>
<protein>
    <submittedName>
        <fullName evidence="2">Tetratricopeptide repeat protein</fullName>
    </submittedName>
</protein>
<sequence>MGAHPQDEEALLAAVARGYAQRDRADMAPTIAYFTELAARFGDHPVALLELAGAHDTAGNEETARGLYEQALDGGLEGDALRRCLCQYASTLRWLGEHDASLEVLVEAARLFPGSEAVRVFRALTLLDAGRPDEAVADLLGVVVEHADVTDLGRWAPGLGGVAAWLRQGRPDEDQTRNADG</sequence>
<dbReference type="RefSeq" id="WP_315731794.1">
    <property type="nucleotide sequence ID" value="NZ_JAVYII010000002.1"/>
</dbReference>
<evidence type="ECO:0000313" key="3">
    <source>
        <dbReference type="Proteomes" id="UP001268542"/>
    </source>
</evidence>
<dbReference type="Gene3D" id="1.25.40.10">
    <property type="entry name" value="Tetratricopeptide repeat domain"/>
    <property type="match status" value="1"/>
</dbReference>
<reference evidence="2 3" key="1">
    <citation type="submission" date="2023-08" db="EMBL/GenBank/DDBJ databases">
        <title>Nocardioides seae sp. nov., a bacterium isolated from a soil.</title>
        <authorList>
            <person name="Wang X."/>
        </authorList>
    </citation>
    <scope>NUCLEOTIDE SEQUENCE [LARGE SCALE GENOMIC DNA]</scope>
    <source>
        <strain evidence="2 3">YZH12</strain>
    </source>
</reference>
<gene>
    <name evidence="2" type="ORF">RDV89_04755</name>
</gene>